<organism evidence="1 2">
    <name type="scientific">Methylobacterium terrae</name>
    <dbReference type="NCBI Taxonomy" id="2202827"/>
    <lineage>
        <taxon>Bacteria</taxon>
        <taxon>Pseudomonadati</taxon>
        <taxon>Pseudomonadota</taxon>
        <taxon>Alphaproteobacteria</taxon>
        <taxon>Hyphomicrobiales</taxon>
        <taxon>Methylobacteriaceae</taxon>
        <taxon>Methylobacterium</taxon>
    </lineage>
</organism>
<keyword evidence="2" id="KW-1185">Reference proteome</keyword>
<name>A0A2U8WNJ0_9HYPH</name>
<dbReference type="RefSeq" id="WP_109959972.1">
    <property type="nucleotide sequence ID" value="NZ_CP029553.1"/>
</dbReference>
<dbReference type="AlphaFoldDB" id="A0A2U8WNJ0"/>
<evidence type="ECO:0000313" key="2">
    <source>
        <dbReference type="Proteomes" id="UP000245444"/>
    </source>
</evidence>
<dbReference type="OrthoDB" id="7991867at2"/>
<accession>A0A2U8WNJ0</accession>
<dbReference type="KEGG" id="mtea:DK419_16095"/>
<gene>
    <name evidence="1" type="ORF">DK419_16095</name>
</gene>
<evidence type="ECO:0000313" key="1">
    <source>
        <dbReference type="EMBL" id="AWN47647.1"/>
    </source>
</evidence>
<proteinExistence type="predicted"/>
<sequence length="224" mass="24543">MTAINVLVRPDRVHVMTDGAVFEPEGAVIGVMQKTYALAHVSAVIAIRGPTYLGAGLVEALNLANLRTFDDLLARLPATARVLIDHAMQHMNPAERDAASARIDLRKFDIAVAGWSHRRGQGETYRLDTSKPGWHLERQADGFFMPADNPALLARLDAAGWDLSDPEQDAARLLELMHHQRAVPDRLPSGVECCTVGGFAQHTVITPDAITTRIVERWADRAAE</sequence>
<dbReference type="EMBL" id="CP029553">
    <property type="protein sequence ID" value="AWN47647.1"/>
    <property type="molecule type" value="Genomic_DNA"/>
</dbReference>
<reference evidence="1 2" key="1">
    <citation type="submission" date="2018-05" db="EMBL/GenBank/DDBJ databases">
        <title>Complete Genome Sequence of Methylobacterium sp. 17Sr1-28.</title>
        <authorList>
            <person name="Srinivasan S."/>
        </authorList>
    </citation>
    <scope>NUCLEOTIDE SEQUENCE [LARGE SCALE GENOMIC DNA]</scope>
    <source>
        <strain evidence="1 2">17Sr1-28</strain>
    </source>
</reference>
<dbReference type="Proteomes" id="UP000245444">
    <property type="component" value="Chromosome"/>
</dbReference>
<protein>
    <submittedName>
        <fullName evidence="1">Uncharacterized protein</fullName>
    </submittedName>
</protein>